<name>A0A0D0CQN5_9AGAM</name>
<reference evidence="2" key="2">
    <citation type="submission" date="2015-01" db="EMBL/GenBank/DDBJ databases">
        <title>Evolutionary Origins and Diversification of the Mycorrhizal Mutualists.</title>
        <authorList>
            <consortium name="DOE Joint Genome Institute"/>
            <consortium name="Mycorrhizal Genomics Consortium"/>
            <person name="Kohler A."/>
            <person name="Kuo A."/>
            <person name="Nagy L.G."/>
            <person name="Floudas D."/>
            <person name="Copeland A."/>
            <person name="Barry K.W."/>
            <person name="Cichocki N."/>
            <person name="Veneault-Fourrey C."/>
            <person name="LaButti K."/>
            <person name="Lindquist E.A."/>
            <person name="Lipzen A."/>
            <person name="Lundell T."/>
            <person name="Morin E."/>
            <person name="Murat C."/>
            <person name="Riley R."/>
            <person name="Ohm R."/>
            <person name="Sun H."/>
            <person name="Tunlid A."/>
            <person name="Henrissat B."/>
            <person name="Grigoriev I.V."/>
            <person name="Hibbett D.S."/>
            <person name="Martin F."/>
        </authorList>
    </citation>
    <scope>NUCLEOTIDE SEQUENCE [LARGE SCALE GENOMIC DNA]</scope>
    <source>
        <strain evidence="2">Ve08.2h10</strain>
    </source>
</reference>
<proteinExistence type="predicted"/>
<sequence>MHLPMAALSKLKSALDIKTQFPHHFPDTDFVLGTFYKHRKPFLQVVTLGLIQPMTDMGRTDGAEWSQLKAEVECWVNAVSTPQLHHLSDLDLTALVNELQTFNDGSISLTDKSSEPLELAMDFFSSNMPSFNDFVDFSGSSLF</sequence>
<organism evidence="1 2">
    <name type="scientific">Paxillus rubicundulus Ve08.2h10</name>
    <dbReference type="NCBI Taxonomy" id="930991"/>
    <lineage>
        <taxon>Eukaryota</taxon>
        <taxon>Fungi</taxon>
        <taxon>Dikarya</taxon>
        <taxon>Basidiomycota</taxon>
        <taxon>Agaricomycotina</taxon>
        <taxon>Agaricomycetes</taxon>
        <taxon>Agaricomycetidae</taxon>
        <taxon>Boletales</taxon>
        <taxon>Paxilineae</taxon>
        <taxon>Paxillaceae</taxon>
        <taxon>Paxillus</taxon>
    </lineage>
</organism>
<evidence type="ECO:0000313" key="1">
    <source>
        <dbReference type="EMBL" id="KIK77678.1"/>
    </source>
</evidence>
<gene>
    <name evidence="1" type="ORF">PAXRUDRAFT_28766</name>
</gene>
<dbReference type="OrthoDB" id="2681792at2759"/>
<dbReference type="AlphaFoldDB" id="A0A0D0CQN5"/>
<dbReference type="InParanoid" id="A0A0D0CQN5"/>
<protein>
    <submittedName>
        <fullName evidence="1">Unplaced genomic scaffold scaffold_2060, whole genome shotgun sequence</fullName>
    </submittedName>
</protein>
<accession>A0A0D0CQN5</accession>
<reference evidence="1 2" key="1">
    <citation type="submission" date="2014-04" db="EMBL/GenBank/DDBJ databases">
        <authorList>
            <consortium name="DOE Joint Genome Institute"/>
            <person name="Kuo A."/>
            <person name="Kohler A."/>
            <person name="Jargeat P."/>
            <person name="Nagy L.G."/>
            <person name="Floudas D."/>
            <person name="Copeland A."/>
            <person name="Barry K.W."/>
            <person name="Cichocki N."/>
            <person name="Veneault-Fourrey C."/>
            <person name="LaButti K."/>
            <person name="Lindquist E.A."/>
            <person name="Lipzen A."/>
            <person name="Lundell T."/>
            <person name="Morin E."/>
            <person name="Murat C."/>
            <person name="Sun H."/>
            <person name="Tunlid A."/>
            <person name="Henrissat B."/>
            <person name="Grigoriev I.V."/>
            <person name="Hibbett D.S."/>
            <person name="Martin F."/>
            <person name="Nordberg H.P."/>
            <person name="Cantor M.N."/>
            <person name="Hua S.X."/>
        </authorList>
    </citation>
    <scope>NUCLEOTIDE SEQUENCE [LARGE SCALE GENOMIC DNA]</scope>
    <source>
        <strain evidence="1 2">Ve08.2h10</strain>
    </source>
</reference>
<evidence type="ECO:0000313" key="2">
    <source>
        <dbReference type="Proteomes" id="UP000054538"/>
    </source>
</evidence>
<dbReference type="Proteomes" id="UP000054538">
    <property type="component" value="Unassembled WGS sequence"/>
</dbReference>
<dbReference type="HOGENOM" id="CLU_1806816_0_0_1"/>
<keyword evidence="2" id="KW-1185">Reference proteome</keyword>
<dbReference type="EMBL" id="KN826882">
    <property type="protein sequence ID" value="KIK77678.1"/>
    <property type="molecule type" value="Genomic_DNA"/>
</dbReference>